<dbReference type="PANTHER" id="PTHR13245">
    <property type="entry name" value="RRP15-LIKE PROTEIN"/>
    <property type="match status" value="1"/>
</dbReference>
<dbReference type="AlphaFoldDB" id="A0A161HFY9"/>
<dbReference type="EMBL" id="CP014503">
    <property type="protein sequence ID" value="ANB14560.1"/>
    <property type="molecule type" value="Genomic_DNA"/>
</dbReference>
<dbReference type="InterPro" id="IPR012459">
    <property type="entry name" value="Rrp15"/>
</dbReference>
<dbReference type="GO" id="GO:0000466">
    <property type="term" value="P:maturation of 5.8S rRNA from tricistronic rRNA transcript (SSU-rRNA, 5.8S rRNA, LSU-rRNA)"/>
    <property type="evidence" value="ECO:0007669"/>
    <property type="project" value="EnsemblFungi"/>
</dbReference>
<sequence length="258" mass="29020">MAKGSTNVQASKPKGSIKLQKKADVSPPQLKRKREEEAQEEEDEDASEDNEEEDSDDFEGDSGDYSDDLNDEFSEAEADSSEMEDDQFESEDENVPSKSRLEAKKEKEQESFAKAMSAILQSKVKAHDRENPILVRSKKTAKDLETSRLDAKARRALAAEKKQVQDKDRVRNLLEVRPQEDGSEPQTVQQLLEQEKKLRKIAQRGVVRLFNAVLASQTVVNTASNSGEKILGLTKKEEQMTEMSKDTFLDLIRSGGKK</sequence>
<dbReference type="GO" id="GO:0000463">
    <property type="term" value="P:maturation of LSU-rRNA from tricistronic rRNA transcript (SSU-rRNA, 5.8S rRNA, LSU-rRNA)"/>
    <property type="evidence" value="ECO:0007669"/>
    <property type="project" value="EnsemblFungi"/>
</dbReference>
<protein>
    <submittedName>
        <fullName evidence="3">Rrp15p</fullName>
    </submittedName>
</protein>
<feature type="compositionally biased region" description="Basic and acidic residues" evidence="2">
    <location>
        <begin position="99"/>
        <end position="111"/>
    </location>
</feature>
<feature type="compositionally biased region" description="Polar residues" evidence="2">
    <location>
        <begin position="1"/>
        <end position="10"/>
    </location>
</feature>
<proteinExistence type="inferred from homology"/>
<dbReference type="GeneID" id="30034038"/>
<feature type="region of interest" description="Disordered" evidence="2">
    <location>
        <begin position="1"/>
        <end position="114"/>
    </location>
</feature>
<evidence type="ECO:0000256" key="2">
    <source>
        <dbReference type="SAM" id="MobiDB-lite"/>
    </source>
</evidence>
<keyword evidence="4" id="KW-1185">Reference proteome</keyword>
<feature type="compositionally biased region" description="Acidic residues" evidence="2">
    <location>
        <begin position="37"/>
        <end position="94"/>
    </location>
</feature>
<evidence type="ECO:0000256" key="1">
    <source>
        <dbReference type="ARBA" id="ARBA00007462"/>
    </source>
</evidence>
<accession>A0A161HFY9</accession>
<organism evidence="3 4">
    <name type="scientific">Sugiyamaella lignohabitans</name>
    <dbReference type="NCBI Taxonomy" id="796027"/>
    <lineage>
        <taxon>Eukaryota</taxon>
        <taxon>Fungi</taxon>
        <taxon>Dikarya</taxon>
        <taxon>Ascomycota</taxon>
        <taxon>Saccharomycotina</taxon>
        <taxon>Dipodascomycetes</taxon>
        <taxon>Dipodascales</taxon>
        <taxon>Trichomonascaceae</taxon>
        <taxon>Sugiyamaella</taxon>
    </lineage>
</organism>
<dbReference type="OrthoDB" id="20949at2759"/>
<evidence type="ECO:0000313" key="4">
    <source>
        <dbReference type="Proteomes" id="UP000189580"/>
    </source>
</evidence>
<dbReference type="PANTHER" id="PTHR13245:SF14">
    <property type="entry name" value="RRP15-LIKE PROTEIN"/>
    <property type="match status" value="1"/>
</dbReference>
<dbReference type="Pfam" id="PF07890">
    <property type="entry name" value="Rrp15p"/>
    <property type="match status" value="1"/>
</dbReference>
<dbReference type="RefSeq" id="XP_018737037.1">
    <property type="nucleotide sequence ID" value="XM_018879087.1"/>
</dbReference>
<dbReference type="Proteomes" id="UP000189580">
    <property type="component" value="Chromosome b"/>
</dbReference>
<evidence type="ECO:0000313" key="3">
    <source>
        <dbReference type="EMBL" id="ANB14560.1"/>
    </source>
</evidence>
<dbReference type="GO" id="GO:0030687">
    <property type="term" value="C:preribosome, large subunit precursor"/>
    <property type="evidence" value="ECO:0007669"/>
    <property type="project" value="EnsemblFungi"/>
</dbReference>
<dbReference type="KEGG" id="slb:AWJ20_2158"/>
<reference evidence="3 4" key="1">
    <citation type="submission" date="2016-02" db="EMBL/GenBank/DDBJ databases">
        <title>Complete genome sequence and transcriptome regulation of the pentose utilising yeast Sugiyamaella lignohabitans.</title>
        <authorList>
            <person name="Bellasio M."/>
            <person name="Peymann A."/>
            <person name="Valli M."/>
            <person name="Sipitzky M."/>
            <person name="Graf A."/>
            <person name="Sauer M."/>
            <person name="Marx H."/>
            <person name="Mattanovich D."/>
        </authorList>
    </citation>
    <scope>NUCLEOTIDE SEQUENCE [LARGE SCALE GENOMIC DNA]</scope>
    <source>
        <strain evidence="3 4">CBS 10342</strain>
    </source>
</reference>
<comment type="similarity">
    <text evidence="1">Belongs to the RRP15 family.</text>
</comment>
<name>A0A161HFY9_9ASCO</name>
<gene>
    <name evidence="3" type="primary">RRP15</name>
    <name evidence="3" type="ORF">AWJ20_2158</name>
</gene>